<dbReference type="InterPro" id="IPR001757">
    <property type="entry name" value="P_typ_ATPase"/>
</dbReference>
<keyword evidence="3 10" id="KW-0812">Transmembrane</keyword>
<dbReference type="Pfam" id="PF00690">
    <property type="entry name" value="Cation_ATPase_N"/>
    <property type="match status" value="1"/>
</dbReference>
<evidence type="ECO:0000256" key="4">
    <source>
        <dbReference type="ARBA" id="ARBA00022741"/>
    </source>
</evidence>
<keyword evidence="8 10" id="KW-0472">Membrane</keyword>
<feature type="transmembrane region" description="Helical" evidence="10">
    <location>
        <begin position="1062"/>
        <end position="1080"/>
    </location>
</feature>
<dbReference type="InterPro" id="IPR018303">
    <property type="entry name" value="ATPase_P-typ_P_site"/>
</dbReference>
<evidence type="ECO:0000256" key="10">
    <source>
        <dbReference type="SAM" id="Phobius"/>
    </source>
</evidence>
<keyword evidence="13" id="KW-1185">Reference proteome</keyword>
<organism evidence="12 13">
    <name type="scientific">Alectoria fallacina</name>
    <dbReference type="NCBI Taxonomy" id="1903189"/>
    <lineage>
        <taxon>Eukaryota</taxon>
        <taxon>Fungi</taxon>
        <taxon>Dikarya</taxon>
        <taxon>Ascomycota</taxon>
        <taxon>Pezizomycotina</taxon>
        <taxon>Lecanoromycetes</taxon>
        <taxon>OSLEUM clade</taxon>
        <taxon>Lecanoromycetidae</taxon>
        <taxon>Lecanorales</taxon>
        <taxon>Lecanorineae</taxon>
        <taxon>Parmeliaceae</taxon>
        <taxon>Alectoria</taxon>
    </lineage>
</organism>
<evidence type="ECO:0000313" key="12">
    <source>
        <dbReference type="EMBL" id="CAF9942167.1"/>
    </source>
</evidence>
<dbReference type="NCBIfam" id="TIGR01494">
    <property type="entry name" value="ATPase_P-type"/>
    <property type="match status" value="2"/>
</dbReference>
<dbReference type="AlphaFoldDB" id="A0A8H3PJ79"/>
<dbReference type="GO" id="GO:1990573">
    <property type="term" value="P:potassium ion import across plasma membrane"/>
    <property type="evidence" value="ECO:0007669"/>
    <property type="project" value="TreeGrafter"/>
</dbReference>
<dbReference type="Pfam" id="PF00689">
    <property type="entry name" value="Cation_ATPase_C"/>
    <property type="match status" value="1"/>
</dbReference>
<dbReference type="Gene3D" id="2.70.150.10">
    <property type="entry name" value="Calcium-transporting ATPase, cytoplasmic transduction domain A"/>
    <property type="match status" value="1"/>
</dbReference>
<feature type="compositionally biased region" description="Polar residues" evidence="9">
    <location>
        <begin position="25"/>
        <end position="49"/>
    </location>
</feature>
<keyword evidence="5" id="KW-0067">ATP-binding</keyword>
<comment type="subcellular location">
    <subcellularLocation>
        <location evidence="1">Cell membrane</location>
        <topology evidence="1">Multi-pass membrane protein</topology>
    </subcellularLocation>
</comment>
<dbReference type="InterPro" id="IPR059000">
    <property type="entry name" value="ATPase_P-type_domA"/>
</dbReference>
<dbReference type="InterPro" id="IPR008250">
    <property type="entry name" value="ATPase_P-typ_transduc_dom_A_sf"/>
</dbReference>
<dbReference type="GO" id="GO:0016887">
    <property type="term" value="F:ATP hydrolysis activity"/>
    <property type="evidence" value="ECO:0007669"/>
    <property type="project" value="InterPro"/>
</dbReference>
<dbReference type="PANTHER" id="PTHR43294">
    <property type="entry name" value="SODIUM/POTASSIUM-TRANSPORTING ATPASE SUBUNIT ALPHA"/>
    <property type="match status" value="1"/>
</dbReference>
<dbReference type="Gene3D" id="3.40.1110.10">
    <property type="entry name" value="Calcium-transporting ATPase, cytoplasmic domain N"/>
    <property type="match status" value="1"/>
</dbReference>
<gene>
    <name evidence="12" type="ORF">ALECFALPRED_009554</name>
</gene>
<keyword evidence="2" id="KW-1003">Cell membrane</keyword>
<name>A0A8H3PJ79_9LECA</name>
<dbReference type="SFLD" id="SFLDG00002">
    <property type="entry name" value="C1.7:_P-type_atpase_like"/>
    <property type="match status" value="1"/>
</dbReference>
<feature type="domain" description="Cation-transporting P-type ATPase N-terminal" evidence="11">
    <location>
        <begin position="94"/>
        <end position="167"/>
    </location>
</feature>
<dbReference type="SUPFAM" id="SSF81665">
    <property type="entry name" value="Calcium ATPase, transmembrane domain M"/>
    <property type="match status" value="1"/>
</dbReference>
<dbReference type="Pfam" id="PF00122">
    <property type="entry name" value="E1-E2_ATPase"/>
    <property type="match status" value="1"/>
</dbReference>
<dbReference type="GO" id="GO:0030007">
    <property type="term" value="P:intracellular potassium ion homeostasis"/>
    <property type="evidence" value="ECO:0007669"/>
    <property type="project" value="TreeGrafter"/>
</dbReference>
<dbReference type="Gene3D" id="3.40.50.1000">
    <property type="entry name" value="HAD superfamily/HAD-like"/>
    <property type="match status" value="1"/>
</dbReference>
<dbReference type="SFLD" id="SFLDS00003">
    <property type="entry name" value="Haloacid_Dehalogenase"/>
    <property type="match status" value="1"/>
</dbReference>
<dbReference type="InterPro" id="IPR044492">
    <property type="entry name" value="P_typ_ATPase_HD_dom"/>
</dbReference>
<dbReference type="InterPro" id="IPR006068">
    <property type="entry name" value="ATPase_P-typ_cation-transptr_C"/>
</dbReference>
<dbReference type="InterPro" id="IPR036412">
    <property type="entry name" value="HAD-like_sf"/>
</dbReference>
<dbReference type="Proteomes" id="UP000664203">
    <property type="component" value="Unassembled WGS sequence"/>
</dbReference>
<dbReference type="GO" id="GO:1902600">
    <property type="term" value="P:proton transmembrane transport"/>
    <property type="evidence" value="ECO:0007669"/>
    <property type="project" value="TreeGrafter"/>
</dbReference>
<evidence type="ECO:0000256" key="2">
    <source>
        <dbReference type="ARBA" id="ARBA00022475"/>
    </source>
</evidence>
<evidence type="ECO:0000256" key="6">
    <source>
        <dbReference type="ARBA" id="ARBA00022967"/>
    </source>
</evidence>
<evidence type="ECO:0000259" key="11">
    <source>
        <dbReference type="SMART" id="SM00831"/>
    </source>
</evidence>
<feature type="transmembrane region" description="Helical" evidence="10">
    <location>
        <begin position="887"/>
        <end position="909"/>
    </location>
</feature>
<feature type="transmembrane region" description="Helical" evidence="10">
    <location>
        <begin position="993"/>
        <end position="1010"/>
    </location>
</feature>
<evidence type="ECO:0000256" key="3">
    <source>
        <dbReference type="ARBA" id="ARBA00022692"/>
    </source>
</evidence>
<reference evidence="12" key="1">
    <citation type="submission" date="2021-03" db="EMBL/GenBank/DDBJ databases">
        <authorList>
            <person name="Tagirdzhanova G."/>
        </authorList>
    </citation>
    <scope>NUCLEOTIDE SEQUENCE</scope>
</reference>
<evidence type="ECO:0000256" key="8">
    <source>
        <dbReference type="ARBA" id="ARBA00023136"/>
    </source>
</evidence>
<dbReference type="PROSITE" id="PS00154">
    <property type="entry name" value="ATPASE_E1_E2"/>
    <property type="match status" value="1"/>
</dbReference>
<dbReference type="InterPro" id="IPR050510">
    <property type="entry name" value="Cation_transp_ATPase_P-type"/>
</dbReference>
<dbReference type="GO" id="GO:0005524">
    <property type="term" value="F:ATP binding"/>
    <property type="evidence" value="ECO:0007669"/>
    <property type="project" value="UniProtKB-KW"/>
</dbReference>
<dbReference type="SMART" id="SM00831">
    <property type="entry name" value="Cation_ATPase_N"/>
    <property type="match status" value="1"/>
</dbReference>
<feature type="region of interest" description="Disordered" evidence="9">
    <location>
        <begin position="22"/>
        <end position="55"/>
    </location>
</feature>
<dbReference type="GO" id="GO:0005391">
    <property type="term" value="F:P-type sodium:potassium-exchanging transporter activity"/>
    <property type="evidence" value="ECO:0007669"/>
    <property type="project" value="TreeGrafter"/>
</dbReference>
<dbReference type="SUPFAM" id="SSF81653">
    <property type="entry name" value="Calcium ATPase, transduction domain A"/>
    <property type="match status" value="1"/>
</dbReference>
<evidence type="ECO:0000256" key="9">
    <source>
        <dbReference type="SAM" id="MobiDB-lite"/>
    </source>
</evidence>
<dbReference type="OrthoDB" id="158672at2759"/>
<dbReference type="PRINTS" id="PR00121">
    <property type="entry name" value="NAKATPASE"/>
</dbReference>
<evidence type="ECO:0000313" key="13">
    <source>
        <dbReference type="Proteomes" id="UP000664203"/>
    </source>
</evidence>
<feature type="transmembrane region" description="Helical" evidence="10">
    <location>
        <begin position="178"/>
        <end position="197"/>
    </location>
</feature>
<dbReference type="SUPFAM" id="SSF56784">
    <property type="entry name" value="HAD-like"/>
    <property type="match status" value="1"/>
</dbReference>
<dbReference type="PANTHER" id="PTHR43294:SF21">
    <property type="entry name" value="CATION TRANSPORTING ATPASE"/>
    <property type="match status" value="1"/>
</dbReference>
<dbReference type="GO" id="GO:0006883">
    <property type="term" value="P:intracellular sodium ion homeostasis"/>
    <property type="evidence" value="ECO:0007669"/>
    <property type="project" value="TreeGrafter"/>
</dbReference>
<dbReference type="GO" id="GO:0036376">
    <property type="term" value="P:sodium ion export across plasma membrane"/>
    <property type="evidence" value="ECO:0007669"/>
    <property type="project" value="TreeGrafter"/>
</dbReference>
<dbReference type="InterPro" id="IPR004014">
    <property type="entry name" value="ATPase_P-typ_cation-transptr_N"/>
</dbReference>
<feature type="transmembrane region" description="Helical" evidence="10">
    <location>
        <begin position="930"/>
        <end position="958"/>
    </location>
</feature>
<dbReference type="FunFam" id="3.40.1110.10:FF:000114">
    <property type="entry name" value="H /K ATPase alpha subunit, putative"/>
    <property type="match status" value="1"/>
</dbReference>
<dbReference type="Gene3D" id="1.20.1110.10">
    <property type="entry name" value="Calcium-transporting ATPase, transmembrane domain"/>
    <property type="match status" value="1"/>
</dbReference>
<dbReference type="InterPro" id="IPR023298">
    <property type="entry name" value="ATPase_P-typ_TM_dom_sf"/>
</dbReference>
<evidence type="ECO:0000256" key="5">
    <source>
        <dbReference type="ARBA" id="ARBA00022840"/>
    </source>
</evidence>
<dbReference type="PRINTS" id="PR00119">
    <property type="entry name" value="CATATPASE"/>
</dbReference>
<keyword evidence="4" id="KW-0547">Nucleotide-binding</keyword>
<dbReference type="Pfam" id="PF13246">
    <property type="entry name" value="Cation_ATPase"/>
    <property type="match status" value="1"/>
</dbReference>
<feature type="transmembrane region" description="Helical" evidence="10">
    <location>
        <begin position="146"/>
        <end position="166"/>
    </location>
</feature>
<dbReference type="InterPro" id="IPR023299">
    <property type="entry name" value="ATPase_P-typ_cyto_dom_N"/>
</dbReference>
<evidence type="ECO:0000256" key="7">
    <source>
        <dbReference type="ARBA" id="ARBA00022989"/>
    </source>
</evidence>
<evidence type="ECO:0000256" key="1">
    <source>
        <dbReference type="ARBA" id="ARBA00004651"/>
    </source>
</evidence>
<comment type="caution">
    <text evidence="12">The sequence shown here is derived from an EMBL/GenBank/DDBJ whole genome shotgun (WGS) entry which is preliminary data.</text>
</comment>
<feature type="transmembrane region" description="Helical" evidence="10">
    <location>
        <begin position="337"/>
        <end position="362"/>
    </location>
</feature>
<dbReference type="GO" id="GO:0005886">
    <property type="term" value="C:plasma membrane"/>
    <property type="evidence" value="ECO:0007669"/>
    <property type="project" value="UniProtKB-SubCell"/>
</dbReference>
<feature type="transmembrane region" description="Helical" evidence="10">
    <location>
        <begin position="1031"/>
        <end position="1050"/>
    </location>
</feature>
<dbReference type="SFLD" id="SFLDF00027">
    <property type="entry name" value="p-type_atpase"/>
    <property type="match status" value="1"/>
</dbReference>
<dbReference type="InterPro" id="IPR023214">
    <property type="entry name" value="HAD_sf"/>
</dbReference>
<dbReference type="EMBL" id="CAJPDR010000725">
    <property type="protein sequence ID" value="CAF9942167.1"/>
    <property type="molecule type" value="Genomic_DNA"/>
</dbReference>
<keyword evidence="6" id="KW-1278">Translocase</keyword>
<proteinExistence type="predicted"/>
<accession>A0A8H3PJ79</accession>
<sequence length="1101" mass="121483">MEQFEIDGQKPGVRWHTTDEEALETSRNPVTHTQTTSSQLSIHSANSRRGSMDPGTMLPIQYRTVSFNIDESKEKGLADVNRAKDSATAGMSLEWHVISPEEVLSRLSTSIFKGLSEEEVNFRLVDHGRNIPSPPPTHLFKQIFGYFFKGFGSILLLGSILVFICWKPLGEPPTQANLALAIVLLAVFFIQAAFNAWQDWSSSKVMASITNMMPEDCLLLRDGAQVTAVASGIVPGDLLLIKAGNKLPADVRFVEISSDAKFDRSILTGESLPLSGTVNSTDDNYLETKCIGMQGTHCVSGSGLGVVVATGDKTVFGRIAKLTNEPKTGMTTLEKEILRFVIIIVSIMLTAIVLVIILWAGWLRRDHPSWINVPTLIVDCVSVAIAFIPEGLPIALTASLTITANLMRKNKVLCKSLKTVETLGAVSVICSDKTGTLTKNEMSVTECSIGTKKMTPQSAREEMIKIRHDHNISTNAVDQLRAIAGLCNSGEFDAATNNLPLQERKINGDATDKAILRFSEGLGSVSELKRFWKKTFELAFNSKNKFMIRTFSLADSEGLKYTLPLSEECHYSSEDLLLTIKGAPDVLIDRCTHFTSNSGDTTVLNGNIRSMIEGIKNDWSTHGKRVILLARKILPAQPFAMSNDLESETMESAKTGLTLVGLVSIVDPPRAEIPEVVRTLRGAGIRIFMVTGDFALTAQAIATDCGIISNVPSLVKDYRALSRDRDSEYGSIKRVSSPETTHGDASKTSIVLSGPEMITLNNHQWDQLCRFDEIVFARTTPEQKLRIVREFQARDEIVGMTGDGVNDAPSLKAADIGIALGSGSDIAIEAADMVLLESFSAIVEAVQYGRVVFDNLKKTIAYLLPAGSFSEFWPVMTNVLFGLPQVLSSFLMIIICCFTDCAAATVLAYETPEADVLLRKPRNPKTDRLVDWPLILQSYGFIGVLESFSSFAMSYWYLQRSGIPFSALWFKYGTVPDNVTEDYYNARLAEASSIYFVNLVVMQWFSLMSLRTRRLSIFQHPPAFNKQTQNLLLFPAIIFALCMAIFWLYIPQLQTVLSTSRVPAEHFFLPAAFGIGVLLLDEGRKYVVRRWPKGIVARLAW</sequence>
<dbReference type="FunFam" id="3.40.50.1000:FF:000001">
    <property type="entry name" value="Phospholipid-transporting ATPase IC"/>
    <property type="match status" value="1"/>
</dbReference>
<dbReference type="SUPFAM" id="SSF81660">
    <property type="entry name" value="Metal cation-transporting ATPase, ATP-binding domain N"/>
    <property type="match status" value="1"/>
</dbReference>
<keyword evidence="7 10" id="KW-1133">Transmembrane helix</keyword>
<protein>
    <recommendedName>
        <fullName evidence="11">Cation-transporting P-type ATPase N-terminal domain-containing protein</fullName>
    </recommendedName>
</protein>